<evidence type="ECO:0000313" key="2">
    <source>
        <dbReference type="EMBL" id="SPR14843.1"/>
    </source>
</evidence>
<dbReference type="SUPFAM" id="SSF56349">
    <property type="entry name" value="DNA breaking-rejoining enzymes"/>
    <property type="match status" value="1"/>
</dbReference>
<name>A0A2U3RNM8_ORITS</name>
<dbReference type="InterPro" id="IPR010998">
    <property type="entry name" value="Integrase_recombinase_N"/>
</dbReference>
<proteinExistence type="predicted"/>
<protein>
    <submittedName>
        <fullName evidence="2">Integrase</fullName>
    </submittedName>
</protein>
<gene>
    <name evidence="2" type="ORF">KARP_00713</name>
</gene>
<evidence type="ECO:0000313" key="3">
    <source>
        <dbReference type="Proteomes" id="UP000245243"/>
    </source>
</evidence>
<organism evidence="2 3">
    <name type="scientific">Orientia tsutsugamushi</name>
    <name type="common">Rickettsia tsutsugamushi</name>
    <dbReference type="NCBI Taxonomy" id="784"/>
    <lineage>
        <taxon>Bacteria</taxon>
        <taxon>Pseudomonadati</taxon>
        <taxon>Pseudomonadota</taxon>
        <taxon>Alphaproteobacteria</taxon>
        <taxon>Rickettsiales</taxon>
        <taxon>Rickettsiaceae</taxon>
        <taxon>Rickettsieae</taxon>
        <taxon>Orientia</taxon>
    </lineage>
</organism>
<reference evidence="3" key="1">
    <citation type="submission" date="2018-03" db="EMBL/GenBank/DDBJ databases">
        <authorList>
            <person name="Batty M. E."/>
            <person name="Batty M E."/>
        </authorList>
    </citation>
    <scope>NUCLEOTIDE SEQUENCE [LARGE SCALE GENOMIC DNA]</scope>
</reference>
<dbReference type="Proteomes" id="UP000245243">
    <property type="component" value="Chromosome I"/>
</dbReference>
<dbReference type="Gene3D" id="1.10.150.130">
    <property type="match status" value="1"/>
</dbReference>
<dbReference type="InterPro" id="IPR011010">
    <property type="entry name" value="DNA_brk_join_enz"/>
</dbReference>
<dbReference type="EMBL" id="LS398548">
    <property type="protein sequence ID" value="SPR14843.1"/>
    <property type="molecule type" value="Genomic_DNA"/>
</dbReference>
<accession>A0A2U3RNM8</accession>
<evidence type="ECO:0000256" key="1">
    <source>
        <dbReference type="ARBA" id="ARBA00023125"/>
    </source>
</evidence>
<keyword evidence="1" id="KW-0238">DNA-binding</keyword>
<sequence>MPEIKLNLRPNLLRLFRHLSVIILNYLNQFRKRSNDISKDGKYATANQFLVTLSSIFNKAIKWELIDRNPTLRIDKHRERRLSYDEMTKFLQVFMWRSKCVDKRFCITSVIYWS</sequence>
<dbReference type="GO" id="GO:0003677">
    <property type="term" value="F:DNA binding"/>
    <property type="evidence" value="ECO:0007669"/>
    <property type="project" value="UniProtKB-KW"/>
</dbReference>
<dbReference type="AlphaFoldDB" id="A0A2U3RNM8"/>